<dbReference type="OrthoDB" id="10062389at2759"/>
<protein>
    <submittedName>
        <fullName evidence="2">Putative RNA-directed DNA polymerase from mobile element jockey-like</fullName>
    </submittedName>
</protein>
<keyword evidence="2" id="KW-0695">RNA-directed DNA polymerase</keyword>
<feature type="domain" description="Reverse transcriptase" evidence="1">
    <location>
        <begin position="1"/>
        <end position="214"/>
    </location>
</feature>
<proteinExistence type="predicted"/>
<name>A0A2G8L5V7_STIJA</name>
<dbReference type="Proteomes" id="UP000230750">
    <property type="component" value="Unassembled WGS sequence"/>
</dbReference>
<dbReference type="InterPro" id="IPR043502">
    <property type="entry name" value="DNA/RNA_pol_sf"/>
</dbReference>
<dbReference type="Pfam" id="PF00078">
    <property type="entry name" value="RVT_1"/>
    <property type="match status" value="1"/>
</dbReference>
<dbReference type="SUPFAM" id="SSF56672">
    <property type="entry name" value="DNA/RNA polymerases"/>
    <property type="match status" value="1"/>
</dbReference>
<dbReference type="EMBL" id="MRZV01000207">
    <property type="protein sequence ID" value="PIK55642.1"/>
    <property type="molecule type" value="Genomic_DNA"/>
</dbReference>
<organism evidence="2 3">
    <name type="scientific">Stichopus japonicus</name>
    <name type="common">Sea cucumber</name>
    <dbReference type="NCBI Taxonomy" id="307972"/>
    <lineage>
        <taxon>Eukaryota</taxon>
        <taxon>Metazoa</taxon>
        <taxon>Echinodermata</taxon>
        <taxon>Eleutherozoa</taxon>
        <taxon>Echinozoa</taxon>
        <taxon>Holothuroidea</taxon>
        <taxon>Aspidochirotacea</taxon>
        <taxon>Aspidochirotida</taxon>
        <taxon>Stichopodidae</taxon>
        <taxon>Apostichopus</taxon>
    </lineage>
</organism>
<keyword evidence="2" id="KW-0548">Nucleotidyltransferase</keyword>
<evidence type="ECO:0000259" key="1">
    <source>
        <dbReference type="PROSITE" id="PS50878"/>
    </source>
</evidence>
<gene>
    <name evidence="2" type="ORF">BSL78_07451</name>
</gene>
<dbReference type="CDD" id="cd01650">
    <property type="entry name" value="RT_nLTR_like"/>
    <property type="match status" value="1"/>
</dbReference>
<dbReference type="PROSITE" id="PS50878">
    <property type="entry name" value="RT_POL"/>
    <property type="match status" value="1"/>
</dbReference>
<reference evidence="2 3" key="1">
    <citation type="journal article" date="2017" name="PLoS Biol.">
        <title>The sea cucumber genome provides insights into morphological evolution and visceral regeneration.</title>
        <authorList>
            <person name="Zhang X."/>
            <person name="Sun L."/>
            <person name="Yuan J."/>
            <person name="Sun Y."/>
            <person name="Gao Y."/>
            <person name="Zhang L."/>
            <person name="Li S."/>
            <person name="Dai H."/>
            <person name="Hamel J.F."/>
            <person name="Liu C."/>
            <person name="Yu Y."/>
            <person name="Liu S."/>
            <person name="Lin W."/>
            <person name="Guo K."/>
            <person name="Jin S."/>
            <person name="Xu P."/>
            <person name="Storey K.B."/>
            <person name="Huan P."/>
            <person name="Zhang T."/>
            <person name="Zhou Y."/>
            <person name="Zhang J."/>
            <person name="Lin C."/>
            <person name="Li X."/>
            <person name="Xing L."/>
            <person name="Huo D."/>
            <person name="Sun M."/>
            <person name="Wang L."/>
            <person name="Mercier A."/>
            <person name="Li F."/>
            <person name="Yang H."/>
            <person name="Xiang J."/>
        </authorList>
    </citation>
    <scope>NUCLEOTIDE SEQUENCE [LARGE SCALE GENOMIC DNA]</scope>
    <source>
        <strain evidence="2">Shaxun</strain>
        <tissue evidence="2">Muscle</tissue>
    </source>
</reference>
<dbReference type="PANTHER" id="PTHR33332">
    <property type="entry name" value="REVERSE TRANSCRIPTASE DOMAIN-CONTAINING PROTEIN"/>
    <property type="match status" value="1"/>
</dbReference>
<evidence type="ECO:0000313" key="2">
    <source>
        <dbReference type="EMBL" id="PIK55642.1"/>
    </source>
</evidence>
<dbReference type="STRING" id="307972.A0A2G8L5V7"/>
<comment type="caution">
    <text evidence="2">The sequence shown here is derived from an EMBL/GenBank/DDBJ whole genome shotgun (WGS) entry which is preliminary data.</text>
</comment>
<dbReference type="InterPro" id="IPR000477">
    <property type="entry name" value="RT_dom"/>
</dbReference>
<dbReference type="AlphaFoldDB" id="A0A2G8L5V7"/>
<evidence type="ECO:0000313" key="3">
    <source>
        <dbReference type="Proteomes" id="UP000230750"/>
    </source>
</evidence>
<dbReference type="GO" id="GO:0003964">
    <property type="term" value="F:RNA-directed DNA polymerase activity"/>
    <property type="evidence" value="ECO:0007669"/>
    <property type="project" value="UniProtKB-KW"/>
</dbReference>
<accession>A0A2G8L5V7</accession>
<sequence length="232" mass="26823">MTHFDKYSILSDKQHGFRRGRSCETQLAGLVDDLTQILENRGHVDLCIMDFSKAFDVVPHRRLLMKLEHLGIRHNTNRWIEDFLSNRTQNVIIDGESSTSSPVFSGVPQGTVLGPLLFLVYINNLPDCVASDVRMFADDLILYRQINSHSDCDNLQKDINSLCNWETAWQMRFNKSKCFIMRMTHKKNIPNHEYSMGDSILQEVKHHPYLGVELSSDLTWSKHINQSVKQCQ</sequence>
<keyword evidence="3" id="KW-1185">Reference proteome</keyword>
<keyword evidence="2" id="KW-0808">Transferase</keyword>